<dbReference type="SUPFAM" id="SSF52374">
    <property type="entry name" value="Nucleotidylyl transferase"/>
    <property type="match status" value="1"/>
</dbReference>
<dbReference type="InterPro" id="IPR050385">
    <property type="entry name" value="Archaeal_FAD_synthase"/>
</dbReference>
<gene>
    <name evidence="5" type="ORF">UT78_C0008G0026</name>
</gene>
<proteinExistence type="predicted"/>
<dbReference type="InterPro" id="IPR004821">
    <property type="entry name" value="Cyt_trans-like"/>
</dbReference>
<feature type="region of interest" description="Disordered" evidence="3">
    <location>
        <begin position="1"/>
        <end position="20"/>
    </location>
</feature>
<evidence type="ECO:0000259" key="4">
    <source>
        <dbReference type="Pfam" id="PF01467"/>
    </source>
</evidence>
<evidence type="ECO:0000256" key="1">
    <source>
        <dbReference type="ARBA" id="ARBA00022679"/>
    </source>
</evidence>
<dbReference type="InterPro" id="IPR014729">
    <property type="entry name" value="Rossmann-like_a/b/a_fold"/>
</dbReference>
<reference evidence="5 6" key="1">
    <citation type="journal article" date="2015" name="Nature">
        <title>rRNA introns, odd ribosomes, and small enigmatic genomes across a large radiation of phyla.</title>
        <authorList>
            <person name="Brown C.T."/>
            <person name="Hug L.A."/>
            <person name="Thomas B.C."/>
            <person name="Sharon I."/>
            <person name="Castelle C.J."/>
            <person name="Singh A."/>
            <person name="Wilkins M.J."/>
            <person name="Williams K.H."/>
            <person name="Banfield J.F."/>
        </authorList>
    </citation>
    <scope>NUCLEOTIDE SEQUENCE [LARGE SCALE GENOMIC DNA]</scope>
</reference>
<evidence type="ECO:0000313" key="6">
    <source>
        <dbReference type="Proteomes" id="UP000034301"/>
    </source>
</evidence>
<dbReference type="GO" id="GO:0016779">
    <property type="term" value="F:nucleotidyltransferase activity"/>
    <property type="evidence" value="ECO:0007669"/>
    <property type="project" value="UniProtKB-KW"/>
</dbReference>
<dbReference type="AlphaFoldDB" id="A0A0G0QRR5"/>
<dbReference type="NCBIfam" id="TIGR00125">
    <property type="entry name" value="cyt_tran_rel"/>
    <property type="match status" value="1"/>
</dbReference>
<evidence type="ECO:0000256" key="3">
    <source>
        <dbReference type="SAM" id="MobiDB-lite"/>
    </source>
</evidence>
<evidence type="ECO:0000256" key="2">
    <source>
        <dbReference type="ARBA" id="ARBA00022695"/>
    </source>
</evidence>
<organism evidence="5 6">
    <name type="scientific">Candidatus Nomurabacteria bacterium GW2011_GWF2_40_12</name>
    <dbReference type="NCBI Taxonomy" id="1618776"/>
    <lineage>
        <taxon>Bacteria</taxon>
        <taxon>Candidatus Nomuraibacteriota</taxon>
    </lineage>
</organism>
<accession>A0A0G0QRR5</accession>
<keyword evidence="1" id="KW-0808">Transferase</keyword>
<dbReference type="PANTHER" id="PTHR43793">
    <property type="entry name" value="FAD SYNTHASE"/>
    <property type="match status" value="1"/>
</dbReference>
<protein>
    <submittedName>
        <fullName evidence="5">FAD synthase</fullName>
    </submittedName>
</protein>
<dbReference type="Pfam" id="PF01467">
    <property type="entry name" value="CTP_transf_like"/>
    <property type="match status" value="1"/>
</dbReference>
<comment type="caution">
    <text evidence="5">The sequence shown here is derived from an EMBL/GenBank/DDBJ whole genome shotgun (WGS) entry which is preliminary data.</text>
</comment>
<dbReference type="Gene3D" id="3.40.50.620">
    <property type="entry name" value="HUPs"/>
    <property type="match status" value="1"/>
</dbReference>
<dbReference type="PANTHER" id="PTHR43793:SF1">
    <property type="entry name" value="FAD SYNTHASE"/>
    <property type="match status" value="1"/>
</dbReference>
<sequence>MMSKGTVENRKPPLTPSSLRRGGITQIMVFGTFDGLHKGHLNFFKQAKSLAKNSFLIVSIGRDRNVFRIKGKYPDKNEKERRALVEKCGLVDKALLAGTKDHISHIAKIRPHIIALGYDQKAYVKNLKKDLKDKGLLVKIVRLKPYKENIYKNHLLKNHHSN</sequence>
<evidence type="ECO:0000313" key="5">
    <source>
        <dbReference type="EMBL" id="KKR43094.1"/>
    </source>
</evidence>
<keyword evidence="2" id="KW-0548">Nucleotidyltransferase</keyword>
<dbReference type="Proteomes" id="UP000034301">
    <property type="component" value="Unassembled WGS sequence"/>
</dbReference>
<dbReference type="EMBL" id="LBYC01000008">
    <property type="protein sequence ID" value="KKR43094.1"/>
    <property type="molecule type" value="Genomic_DNA"/>
</dbReference>
<name>A0A0G0QRR5_9BACT</name>
<feature type="domain" description="Cytidyltransferase-like" evidence="4">
    <location>
        <begin position="29"/>
        <end position="142"/>
    </location>
</feature>